<gene>
    <name evidence="2" type="ORF">BDN71DRAFT_1511979</name>
</gene>
<accession>A0A9P5ZNL3</accession>
<protein>
    <submittedName>
        <fullName evidence="2">Uncharacterized protein</fullName>
    </submittedName>
</protein>
<comment type="caution">
    <text evidence="2">The sequence shown here is derived from an EMBL/GenBank/DDBJ whole genome shotgun (WGS) entry which is preliminary data.</text>
</comment>
<evidence type="ECO:0000256" key="1">
    <source>
        <dbReference type="SAM" id="MobiDB-lite"/>
    </source>
</evidence>
<evidence type="ECO:0000313" key="3">
    <source>
        <dbReference type="Proteomes" id="UP000807025"/>
    </source>
</evidence>
<dbReference type="Proteomes" id="UP000807025">
    <property type="component" value="Unassembled WGS sequence"/>
</dbReference>
<evidence type="ECO:0000313" key="2">
    <source>
        <dbReference type="EMBL" id="KAF9489569.1"/>
    </source>
</evidence>
<keyword evidence="3" id="KW-1185">Reference proteome</keyword>
<reference evidence="2" key="1">
    <citation type="submission" date="2020-11" db="EMBL/GenBank/DDBJ databases">
        <authorList>
            <consortium name="DOE Joint Genome Institute"/>
            <person name="Ahrendt S."/>
            <person name="Riley R."/>
            <person name="Andreopoulos W."/>
            <person name="Labutti K."/>
            <person name="Pangilinan J."/>
            <person name="Ruiz-Duenas F.J."/>
            <person name="Barrasa J.M."/>
            <person name="Sanchez-Garcia M."/>
            <person name="Camarero S."/>
            <person name="Miyauchi S."/>
            <person name="Serrano A."/>
            <person name="Linde D."/>
            <person name="Babiker R."/>
            <person name="Drula E."/>
            <person name="Ayuso-Fernandez I."/>
            <person name="Pacheco R."/>
            <person name="Padilla G."/>
            <person name="Ferreira P."/>
            <person name="Barriuso J."/>
            <person name="Kellner H."/>
            <person name="Castanera R."/>
            <person name="Alfaro M."/>
            <person name="Ramirez L."/>
            <person name="Pisabarro A.G."/>
            <person name="Kuo A."/>
            <person name="Tritt A."/>
            <person name="Lipzen A."/>
            <person name="He G."/>
            <person name="Yan M."/>
            <person name="Ng V."/>
            <person name="Cullen D."/>
            <person name="Martin F."/>
            <person name="Rosso M.-N."/>
            <person name="Henrissat B."/>
            <person name="Hibbett D."/>
            <person name="Martinez A.T."/>
            <person name="Grigoriev I.V."/>
        </authorList>
    </citation>
    <scope>NUCLEOTIDE SEQUENCE</scope>
    <source>
        <strain evidence="2">ATCC 90797</strain>
    </source>
</reference>
<dbReference type="EMBL" id="MU154666">
    <property type="protein sequence ID" value="KAF9489569.1"/>
    <property type="molecule type" value="Genomic_DNA"/>
</dbReference>
<dbReference type="AlphaFoldDB" id="A0A9P5ZNL3"/>
<feature type="compositionally biased region" description="Basic and acidic residues" evidence="1">
    <location>
        <begin position="135"/>
        <end position="148"/>
    </location>
</feature>
<organism evidence="2 3">
    <name type="scientific">Pleurotus eryngii</name>
    <name type="common">Boletus of the steppes</name>
    <dbReference type="NCBI Taxonomy" id="5323"/>
    <lineage>
        <taxon>Eukaryota</taxon>
        <taxon>Fungi</taxon>
        <taxon>Dikarya</taxon>
        <taxon>Basidiomycota</taxon>
        <taxon>Agaricomycotina</taxon>
        <taxon>Agaricomycetes</taxon>
        <taxon>Agaricomycetidae</taxon>
        <taxon>Agaricales</taxon>
        <taxon>Pleurotineae</taxon>
        <taxon>Pleurotaceae</taxon>
        <taxon>Pleurotus</taxon>
    </lineage>
</organism>
<name>A0A9P5ZNL3_PLEER</name>
<proteinExistence type="predicted"/>
<sequence length="280" mass="30738">MHALDINLLKHHLRNLFRLSLKVKMGGDGLSVPSVFKHHNIKPTELNQCKRLVVENNCGLLYELLGYHRSVLYVISSDLKIMGEAVVLGMKWILAKNIAHWNEEDPAVIALCAETNASGNDARANVGADIDDNPDTEHADAEVDHADGGDNNVDAAAAAKEAKLITALRIIITSIEEDKVVQIPDRVGITLSIMETICQLIDVDHTSITDVSKKALLARKLRDECERLDEDALSAIFREGSREPSVANREEEASNAKAIRNTVKAILACGAENDKWINLP</sequence>
<feature type="region of interest" description="Disordered" evidence="1">
    <location>
        <begin position="129"/>
        <end position="152"/>
    </location>
</feature>